<feature type="chain" id="PRO_5046776080" evidence="1">
    <location>
        <begin position="20"/>
        <end position="157"/>
    </location>
</feature>
<accession>A0ABR8Z2D8</accession>
<sequence>MVRRTIPTLVLLVALTACSATIPSDPDDTLDRVTGGILRVGVSPSPPWTDLPDGPDGEPAGTEVELVEEFASTIDSEVQWATGGEEELIGQLERGELDLVIGGLTARSPWAEKAALTYRYTETTGPDGAKELHVMAAPMGENAFLVELEGFLLEKDL</sequence>
<dbReference type="Pfam" id="PF00497">
    <property type="entry name" value="SBP_bac_3"/>
    <property type="match status" value="1"/>
</dbReference>
<organism evidence="3 4">
    <name type="scientific">Oceanitalea stevensii</name>
    <dbReference type="NCBI Taxonomy" id="2763072"/>
    <lineage>
        <taxon>Bacteria</taxon>
        <taxon>Bacillati</taxon>
        <taxon>Actinomycetota</taxon>
        <taxon>Actinomycetes</taxon>
        <taxon>Micrococcales</taxon>
        <taxon>Bogoriellaceae</taxon>
        <taxon>Georgenia</taxon>
    </lineage>
</organism>
<evidence type="ECO:0000259" key="2">
    <source>
        <dbReference type="Pfam" id="PF00497"/>
    </source>
</evidence>
<keyword evidence="4" id="KW-1185">Reference proteome</keyword>
<reference evidence="3 4" key="1">
    <citation type="submission" date="2020-08" db="EMBL/GenBank/DDBJ databases">
        <title>A Genomic Blueprint of the Chicken Gut Microbiome.</title>
        <authorList>
            <person name="Gilroy R."/>
            <person name="Ravi A."/>
            <person name="Getino M."/>
            <person name="Pursley I."/>
            <person name="Horton D.L."/>
            <person name="Alikhan N.-F."/>
            <person name="Baker D."/>
            <person name="Gharbi K."/>
            <person name="Hall N."/>
            <person name="Watson M."/>
            <person name="Adriaenssens E.M."/>
            <person name="Foster-Nyarko E."/>
            <person name="Jarju S."/>
            <person name="Secka A."/>
            <person name="Antonio M."/>
            <person name="Oren A."/>
            <person name="Chaudhuri R."/>
            <person name="La Ragione R.M."/>
            <person name="Hildebrand F."/>
            <person name="Pallen M.J."/>
        </authorList>
    </citation>
    <scope>NUCLEOTIDE SEQUENCE [LARGE SCALE GENOMIC DNA]</scope>
    <source>
        <strain evidence="3 4">Sa1BUA1</strain>
    </source>
</reference>
<keyword evidence="1" id="KW-0732">Signal</keyword>
<dbReference type="SUPFAM" id="SSF53850">
    <property type="entry name" value="Periplasmic binding protein-like II"/>
    <property type="match status" value="1"/>
</dbReference>
<feature type="signal peptide" evidence="1">
    <location>
        <begin position="1"/>
        <end position="19"/>
    </location>
</feature>
<name>A0ABR8Z2D8_9MICO</name>
<dbReference type="InterPro" id="IPR001638">
    <property type="entry name" value="Solute-binding_3/MltF_N"/>
</dbReference>
<dbReference type="Proteomes" id="UP000661894">
    <property type="component" value="Unassembled WGS sequence"/>
</dbReference>
<proteinExistence type="predicted"/>
<gene>
    <name evidence="3" type="ORF">H9624_09195</name>
</gene>
<dbReference type="PROSITE" id="PS51257">
    <property type="entry name" value="PROKAR_LIPOPROTEIN"/>
    <property type="match status" value="1"/>
</dbReference>
<dbReference type="Gene3D" id="3.40.190.10">
    <property type="entry name" value="Periplasmic binding protein-like II"/>
    <property type="match status" value="1"/>
</dbReference>
<dbReference type="EMBL" id="JACSPO010000004">
    <property type="protein sequence ID" value="MBD8062498.1"/>
    <property type="molecule type" value="Genomic_DNA"/>
</dbReference>
<evidence type="ECO:0000313" key="4">
    <source>
        <dbReference type="Proteomes" id="UP000661894"/>
    </source>
</evidence>
<evidence type="ECO:0000313" key="3">
    <source>
        <dbReference type="EMBL" id="MBD8062498.1"/>
    </source>
</evidence>
<feature type="domain" description="Solute-binding protein family 3/N-terminal" evidence="2">
    <location>
        <begin position="38"/>
        <end position="122"/>
    </location>
</feature>
<comment type="caution">
    <text evidence="3">The sequence shown here is derived from an EMBL/GenBank/DDBJ whole genome shotgun (WGS) entry which is preliminary data.</text>
</comment>
<evidence type="ECO:0000256" key="1">
    <source>
        <dbReference type="SAM" id="SignalP"/>
    </source>
</evidence>
<protein>
    <submittedName>
        <fullName evidence="3">Transporter substrate-binding domain-containing protein</fullName>
    </submittedName>
</protein>